<dbReference type="EMBL" id="CP000352">
    <property type="protein sequence ID" value="ABF09951.1"/>
    <property type="molecule type" value="Genomic_DNA"/>
</dbReference>
<dbReference type="InterPro" id="IPR005119">
    <property type="entry name" value="LysR_subst-bd"/>
</dbReference>
<evidence type="ECO:0000256" key="4">
    <source>
        <dbReference type="ARBA" id="ARBA00023163"/>
    </source>
</evidence>
<dbReference type="Pfam" id="PF03466">
    <property type="entry name" value="LysR_substrate"/>
    <property type="match status" value="1"/>
</dbReference>
<dbReference type="FunFam" id="1.10.10.10:FF:000001">
    <property type="entry name" value="LysR family transcriptional regulator"/>
    <property type="match status" value="1"/>
</dbReference>
<proteinExistence type="inferred from homology"/>
<dbReference type="Gene3D" id="1.10.10.10">
    <property type="entry name" value="Winged helix-like DNA-binding domain superfamily/Winged helix DNA-binding domain"/>
    <property type="match status" value="1"/>
</dbReference>
<gene>
    <name evidence="6" type="ordered locus">Rmet_3079</name>
</gene>
<organism evidence="6 7">
    <name type="scientific">Cupriavidus metallidurans (strain ATCC 43123 / DSM 2839 / NBRC 102507 / CH34)</name>
    <name type="common">Ralstonia metallidurans</name>
    <dbReference type="NCBI Taxonomy" id="266264"/>
    <lineage>
        <taxon>Bacteria</taxon>
        <taxon>Pseudomonadati</taxon>
        <taxon>Pseudomonadota</taxon>
        <taxon>Betaproteobacteria</taxon>
        <taxon>Burkholderiales</taxon>
        <taxon>Burkholderiaceae</taxon>
        <taxon>Cupriavidus</taxon>
    </lineage>
</organism>
<keyword evidence="2" id="KW-0805">Transcription regulation</keyword>
<dbReference type="GO" id="GO:0003677">
    <property type="term" value="F:DNA binding"/>
    <property type="evidence" value="ECO:0007669"/>
    <property type="project" value="UniProtKB-KW"/>
</dbReference>
<dbReference type="InterPro" id="IPR036388">
    <property type="entry name" value="WH-like_DNA-bd_sf"/>
</dbReference>
<evidence type="ECO:0000259" key="5">
    <source>
        <dbReference type="PROSITE" id="PS50931"/>
    </source>
</evidence>
<protein>
    <submittedName>
        <fullName evidence="6">Transcriptional regulator, LysR-family</fullName>
    </submittedName>
</protein>
<dbReference type="InterPro" id="IPR050176">
    <property type="entry name" value="LTTR"/>
</dbReference>
<dbReference type="SUPFAM" id="SSF53850">
    <property type="entry name" value="Periplasmic binding protein-like II"/>
    <property type="match status" value="1"/>
</dbReference>
<dbReference type="InterPro" id="IPR000847">
    <property type="entry name" value="LysR_HTH_N"/>
</dbReference>
<evidence type="ECO:0000256" key="1">
    <source>
        <dbReference type="ARBA" id="ARBA00009437"/>
    </source>
</evidence>
<comment type="similarity">
    <text evidence="1">Belongs to the LysR transcriptional regulatory family.</text>
</comment>
<evidence type="ECO:0000313" key="6">
    <source>
        <dbReference type="EMBL" id="ABF09951.1"/>
    </source>
</evidence>
<sequence>MTGSLIALVFTVRWMFIRCGDAIVGASVISGKREYAIVSIGYTESLGPAMRGFETDQLRTFVAVADSGSLSAAAPRLFLSQSSVSEQLRKLEERAGVPLLTRGKKGAAVTPAGARLLEYARRILSLNELAMQELRGQSLDGELRLAVTDYFRPGEIAGMLRRLRDRYPYLKLHVTVMKSAAIEAAAEMDEFDIGLSMRLIRSGGDAAPHERRKSGVVLRREALAWVAAPEIAESPQATLPLVLLPDTCSMHQFVVQLLKRRRRAFDIGHSASGVAGLHLALAAGLGVSCLNASAIGPGVAPLDAAATAGWKLPPLPSAEFYLLGARRGESEFIGQARQALAEQFG</sequence>
<dbReference type="HOGENOM" id="CLU_039613_1_3_4"/>
<dbReference type="PROSITE" id="PS50931">
    <property type="entry name" value="HTH_LYSR"/>
    <property type="match status" value="1"/>
</dbReference>
<dbReference type="STRING" id="266264.Rmet_3079"/>
<keyword evidence="4" id="KW-0804">Transcription</keyword>
<dbReference type="PANTHER" id="PTHR30579">
    <property type="entry name" value="TRANSCRIPTIONAL REGULATOR"/>
    <property type="match status" value="1"/>
</dbReference>
<feature type="domain" description="HTH lysR-type" evidence="5">
    <location>
        <begin position="53"/>
        <end position="110"/>
    </location>
</feature>
<dbReference type="Gene3D" id="3.40.190.10">
    <property type="entry name" value="Periplasmic binding protein-like II"/>
    <property type="match status" value="2"/>
</dbReference>
<evidence type="ECO:0000256" key="2">
    <source>
        <dbReference type="ARBA" id="ARBA00023015"/>
    </source>
</evidence>
<name>Q1LIS5_CUPMC</name>
<dbReference type="GO" id="GO:0003700">
    <property type="term" value="F:DNA-binding transcription factor activity"/>
    <property type="evidence" value="ECO:0007669"/>
    <property type="project" value="InterPro"/>
</dbReference>
<evidence type="ECO:0000313" key="7">
    <source>
        <dbReference type="Proteomes" id="UP000002429"/>
    </source>
</evidence>
<reference evidence="7" key="1">
    <citation type="journal article" date="2010" name="PLoS ONE">
        <title>The complete genome sequence of Cupriavidus metallidurans strain CH34, a master survivalist in harsh and anthropogenic environments.</title>
        <authorList>
            <person name="Janssen P.J."/>
            <person name="Van Houdt R."/>
            <person name="Moors H."/>
            <person name="Monsieurs P."/>
            <person name="Morin N."/>
            <person name="Michaux A."/>
            <person name="Benotmane M.A."/>
            <person name="Leys N."/>
            <person name="Vallaeys T."/>
            <person name="Lapidus A."/>
            <person name="Monchy S."/>
            <person name="Medigue C."/>
            <person name="Taghavi S."/>
            <person name="McCorkle S."/>
            <person name="Dunn J."/>
            <person name="van der Lelie D."/>
            <person name="Mergeay M."/>
        </authorList>
    </citation>
    <scope>NUCLEOTIDE SEQUENCE [LARGE SCALE GENOMIC DNA]</scope>
    <source>
        <strain evidence="7">ATCC 43123 / DSM 2839 / NBRC 102507 / CH34</strain>
    </source>
</reference>
<dbReference type="eggNOG" id="COG0583">
    <property type="taxonomic scope" value="Bacteria"/>
</dbReference>
<dbReference type="PANTHER" id="PTHR30579:SF7">
    <property type="entry name" value="HTH-TYPE TRANSCRIPTIONAL REGULATOR LRHA-RELATED"/>
    <property type="match status" value="1"/>
</dbReference>
<keyword evidence="7" id="KW-1185">Reference proteome</keyword>
<dbReference type="Pfam" id="PF00126">
    <property type="entry name" value="HTH_1"/>
    <property type="match status" value="1"/>
</dbReference>
<dbReference type="Proteomes" id="UP000002429">
    <property type="component" value="Chromosome"/>
</dbReference>
<dbReference type="PRINTS" id="PR00039">
    <property type="entry name" value="HTHLYSR"/>
</dbReference>
<evidence type="ECO:0000256" key="3">
    <source>
        <dbReference type="ARBA" id="ARBA00023125"/>
    </source>
</evidence>
<dbReference type="SUPFAM" id="SSF46785">
    <property type="entry name" value="Winged helix' DNA-binding domain"/>
    <property type="match status" value="1"/>
</dbReference>
<dbReference type="InterPro" id="IPR036390">
    <property type="entry name" value="WH_DNA-bd_sf"/>
</dbReference>
<keyword evidence="3" id="KW-0238">DNA-binding</keyword>
<dbReference type="KEGG" id="rme:Rmet_3079"/>
<dbReference type="AlphaFoldDB" id="Q1LIS5"/>
<accession>Q1LIS5</accession>